<keyword evidence="3" id="KW-1185">Reference proteome</keyword>
<name>N1VWP2_9LEPT</name>
<sequence length="365" mass="42619">MEPTLRFRDHRSKNNRTIHWILLGIDLLVLSILIPTFYSSDIFDGDPVTLIVIAGMAFIFFLMPHIFLKVMQKPKWTEVDPITKSIRFMENNKILQSIPWASLQFLTYSEYRYTVKTKNGSKTITVFTVLAHQEKEKFSIAESTNYPELRLIGERIAKLIKLSIQEESGILIPYTDLDLPIHKRKIPKEIWDSEITFSPRSQLSVEKIGKESLLKSNYKPKFYLLIAVSVSFAFTLMIHFFIGSAFELSIDSWETFPPTTFQLIFLVISIGLGFIPLAYVWWNQIKKKEIQISSDTLYWNGKAYPFVEWEEILLKQNTLYLVNDHSTKTFPLQFFCETNDFVPVRNWIQKEIGKQSGRSEDLGRF</sequence>
<keyword evidence="1" id="KW-0812">Transmembrane</keyword>
<accession>N1VWP2</accession>
<comment type="caution">
    <text evidence="2">The sequence shown here is derived from an EMBL/GenBank/DDBJ whole genome shotgun (WGS) entry which is preliminary data.</text>
</comment>
<evidence type="ECO:0000313" key="3">
    <source>
        <dbReference type="Proteomes" id="UP000012371"/>
    </source>
</evidence>
<dbReference type="RefSeq" id="WP_002974166.1">
    <property type="nucleotide sequence ID" value="NZ_AOGW02000010.1"/>
</dbReference>
<feature type="transmembrane region" description="Helical" evidence="1">
    <location>
        <begin position="262"/>
        <end position="282"/>
    </location>
</feature>
<evidence type="ECO:0000256" key="1">
    <source>
        <dbReference type="SAM" id="Phobius"/>
    </source>
</evidence>
<keyword evidence="1" id="KW-0472">Membrane</keyword>
<gene>
    <name evidence="2" type="ORF">LEP1GSC203_1389</name>
</gene>
<dbReference type="Proteomes" id="UP000012371">
    <property type="component" value="Unassembled WGS sequence"/>
</dbReference>
<protein>
    <submittedName>
        <fullName evidence="2">Uncharacterized protein</fullName>
    </submittedName>
</protein>
<reference evidence="2" key="1">
    <citation type="submission" date="2013-03" db="EMBL/GenBank/DDBJ databases">
        <authorList>
            <person name="Harkins D.M."/>
            <person name="Durkin A.S."/>
            <person name="Brinkac L.M."/>
            <person name="Haft D.H."/>
            <person name="Selengut J.D."/>
            <person name="Sanka R."/>
            <person name="DePew J."/>
            <person name="Purushe J."/>
            <person name="Hartskeerl R.A."/>
            <person name="Ahmed A."/>
            <person name="van der Linden H."/>
            <person name="Goris M.G.A."/>
            <person name="Vinetz J.M."/>
            <person name="Sutton G.G."/>
            <person name="Nierman W.C."/>
            <person name="Fouts D.E."/>
        </authorList>
    </citation>
    <scope>NUCLEOTIDE SEQUENCE [LARGE SCALE GENOMIC DNA]</scope>
    <source>
        <strain evidence="2">LT 11-33</strain>
    </source>
</reference>
<organism evidence="2 3">
    <name type="scientific">Leptospira terpstrae serovar Hualin str. LT 11-33 = ATCC 700639</name>
    <dbReference type="NCBI Taxonomy" id="1257025"/>
    <lineage>
        <taxon>Bacteria</taxon>
        <taxon>Pseudomonadati</taxon>
        <taxon>Spirochaetota</taxon>
        <taxon>Spirochaetia</taxon>
        <taxon>Leptospirales</taxon>
        <taxon>Leptospiraceae</taxon>
        <taxon>Leptospira</taxon>
    </lineage>
</organism>
<feature type="transmembrane region" description="Helical" evidence="1">
    <location>
        <begin position="222"/>
        <end position="242"/>
    </location>
</feature>
<feature type="transmembrane region" description="Helical" evidence="1">
    <location>
        <begin position="50"/>
        <end position="68"/>
    </location>
</feature>
<keyword evidence="1" id="KW-1133">Transmembrane helix</keyword>
<proteinExistence type="predicted"/>
<feature type="transmembrane region" description="Helical" evidence="1">
    <location>
        <begin position="20"/>
        <end position="38"/>
    </location>
</feature>
<evidence type="ECO:0000313" key="2">
    <source>
        <dbReference type="EMBL" id="EMY61490.1"/>
    </source>
</evidence>
<dbReference type="AlphaFoldDB" id="N1VWP2"/>
<dbReference type="EMBL" id="AOGW02000010">
    <property type="protein sequence ID" value="EMY61490.1"/>
    <property type="molecule type" value="Genomic_DNA"/>
</dbReference>